<keyword evidence="5" id="KW-1185">Reference proteome</keyword>
<dbReference type="Pfam" id="PF20150">
    <property type="entry name" value="2EXR"/>
    <property type="match status" value="1"/>
</dbReference>
<reference evidence="3" key="2">
    <citation type="submission" date="2008-07" db="EMBL/GenBank/DDBJ databases">
        <authorList>
            <person name="Genoscope - CEA"/>
        </authorList>
    </citation>
    <scope>NUCLEOTIDE SEQUENCE</scope>
    <source>
        <strain evidence="3">S mat+</strain>
    </source>
</reference>
<organism evidence="3">
    <name type="scientific">Podospora anserina (strain S / ATCC MYA-4624 / DSM 980 / FGSC 10383)</name>
    <name type="common">Pleurage anserina</name>
    <dbReference type="NCBI Taxonomy" id="515849"/>
    <lineage>
        <taxon>Eukaryota</taxon>
        <taxon>Fungi</taxon>
        <taxon>Dikarya</taxon>
        <taxon>Ascomycota</taxon>
        <taxon>Pezizomycotina</taxon>
        <taxon>Sordariomycetes</taxon>
        <taxon>Sordariomycetidae</taxon>
        <taxon>Sordariales</taxon>
        <taxon>Podosporaceae</taxon>
        <taxon>Podospora</taxon>
        <taxon>Podospora anserina</taxon>
    </lineage>
</organism>
<reference evidence="3 5" key="1">
    <citation type="journal article" date="2008" name="Genome Biol.">
        <title>The genome sequence of the model ascomycete fungus Podospora anserina.</title>
        <authorList>
            <person name="Espagne E."/>
            <person name="Lespinet O."/>
            <person name="Malagnac F."/>
            <person name="Da Silva C."/>
            <person name="Jaillon O."/>
            <person name="Porcel B.M."/>
            <person name="Couloux A."/>
            <person name="Aury J.-M."/>
            <person name="Segurens B."/>
            <person name="Poulain J."/>
            <person name="Anthouard V."/>
            <person name="Grossetete S."/>
            <person name="Khalili H."/>
            <person name="Coppin E."/>
            <person name="Dequard-Chablat M."/>
            <person name="Picard M."/>
            <person name="Contamine V."/>
            <person name="Arnaise S."/>
            <person name="Bourdais A."/>
            <person name="Berteaux-Lecellier V."/>
            <person name="Gautheret D."/>
            <person name="de Vries R.P."/>
            <person name="Battaglia E."/>
            <person name="Coutinho P.M."/>
            <person name="Danchin E.G.J."/>
            <person name="Henrissat B."/>
            <person name="El Khoury R."/>
            <person name="Sainsard-Chanet A."/>
            <person name="Boivin A."/>
            <person name="Pinan-Lucarre B."/>
            <person name="Sellem C.H."/>
            <person name="Debuchy R."/>
            <person name="Wincker P."/>
            <person name="Weissenbach J."/>
            <person name="Silar P."/>
        </authorList>
    </citation>
    <scope>NUCLEOTIDE SEQUENCE [LARGE SCALE GENOMIC DNA]</scope>
    <source>
        <strain evidence="5">S / ATCC MYA-4624 / DSM 980 / FGSC 10383</strain>
        <strain evidence="3">S mat+</strain>
    </source>
</reference>
<dbReference type="VEuPathDB" id="FungiDB:PODANS_5_7053"/>
<dbReference type="RefSeq" id="XP_001905218.1">
    <property type="nucleotide sequence ID" value="XM_001905183.1"/>
</dbReference>
<dbReference type="KEGG" id="pan:PODANSg2241"/>
<feature type="compositionally biased region" description="Acidic residues" evidence="1">
    <location>
        <begin position="210"/>
        <end position="225"/>
    </location>
</feature>
<dbReference type="GeneID" id="6189444"/>
<dbReference type="InterPro" id="IPR045518">
    <property type="entry name" value="2EXR"/>
</dbReference>
<name>B2AMK3_PODAN</name>
<evidence type="ECO:0000313" key="5">
    <source>
        <dbReference type="Proteomes" id="UP000001197"/>
    </source>
</evidence>
<protein>
    <submittedName>
        <fullName evidence="3">Podospora anserina S mat+ genomic DNA chromosome 5, supercontig 8</fullName>
    </submittedName>
</protein>
<evidence type="ECO:0000259" key="2">
    <source>
        <dbReference type="Pfam" id="PF20150"/>
    </source>
</evidence>
<feature type="region of interest" description="Disordered" evidence="1">
    <location>
        <begin position="204"/>
        <end position="226"/>
    </location>
</feature>
<dbReference type="AlphaFoldDB" id="B2AMK3"/>
<dbReference type="Proteomes" id="UP000001197">
    <property type="component" value="Chromosome 5"/>
</dbReference>
<feature type="domain" description="2EXR" evidence="2">
    <location>
        <begin position="82"/>
        <end position="195"/>
    </location>
</feature>
<accession>B2AMK3</accession>
<evidence type="ECO:0000256" key="1">
    <source>
        <dbReference type="SAM" id="MobiDB-lite"/>
    </source>
</evidence>
<sequence length="345" mass="39201">MENETGLVEFCNQDNWFNHNTICAASYAIFNHKSPSLPFQTIIIIIIITFTNKNSNITITTPTTPTTYTNRTSTFINKMASFPQFTRLPTEIQWVIWELALSEPNTHFLTMNSGHHSLGQLRPIYGPIPNLAAFGQSLLSLNPSPLSFTQSWSRVSAIASSCYEANKTAVRLHKKDLESENRGPFPLFDASQDMLVISPIHAIDTSEPPTDAEDMDTSEPEEPEVPEPFTQLTFETVDSVGHWRRRYPLLVPDLPATGYLANITSVAIYWKPEIDDAVVCRQIQWLWDGDACPKLKTIYIDISMRSKRYKWFHCTLQNHVHLAARRRTRTGKGVVDIQVRNLTAF</sequence>
<reference evidence="4" key="4">
    <citation type="submission" date="2015-04" db="EMBL/GenBank/DDBJ databases">
        <title>Maintaining two mating types: Structure of the mating type locus and its role in heterokaryosis in Podospora anserina.</title>
        <authorList>
            <person name="Grognet P."/>
            <person name="Bidard F."/>
            <person name="Kuchly C."/>
            <person name="Chan Ho Tong L."/>
            <person name="Coppin E."/>
            <person name="Ait Benkhali J."/>
            <person name="Couloux A."/>
            <person name="Wincker P."/>
            <person name="Debuchy R."/>
            <person name="Silar P."/>
        </authorList>
    </citation>
    <scope>NUCLEOTIDE SEQUENCE</scope>
</reference>
<evidence type="ECO:0000313" key="3">
    <source>
        <dbReference type="EMBL" id="CAP65126.1"/>
    </source>
</evidence>
<gene>
    <name evidence="3" type="ORF">PODANS_5_7053</name>
</gene>
<dbReference type="HOGENOM" id="CLU_804401_0_0_1"/>
<proteinExistence type="predicted"/>
<dbReference type="EMBL" id="FO904940">
    <property type="protein sequence ID" value="CDP29785.1"/>
    <property type="molecule type" value="Genomic_DNA"/>
</dbReference>
<evidence type="ECO:0000313" key="4">
    <source>
        <dbReference type="EMBL" id="CDP29785.1"/>
    </source>
</evidence>
<dbReference type="EMBL" id="CU633870">
    <property type="protein sequence ID" value="CAP65126.1"/>
    <property type="molecule type" value="Genomic_DNA"/>
</dbReference>
<reference evidence="5" key="3">
    <citation type="journal article" date="2014" name="Genetics">
        <title>Maintaining two mating types: Structure of the mating type locus and its role in heterokaryosis in Podospora anserina.</title>
        <authorList>
            <person name="Grognet P."/>
            <person name="Bidard F."/>
            <person name="Kuchly C."/>
            <person name="Tong L.C.H."/>
            <person name="Coppin E."/>
            <person name="Benkhali J.A."/>
            <person name="Couloux A."/>
            <person name="Wincker P."/>
            <person name="Debuchy R."/>
            <person name="Silar P."/>
        </authorList>
    </citation>
    <scope>GENOME REANNOTATION</scope>
    <source>
        <strain evidence="5">S / ATCC MYA-4624 / DSM 980 / FGSC 10383</strain>
    </source>
</reference>
<dbReference type="OrthoDB" id="3557569at2759"/>